<keyword evidence="1" id="KW-0472">Membrane</keyword>
<keyword evidence="1" id="KW-0812">Transmembrane</keyword>
<keyword evidence="1" id="KW-1133">Transmembrane helix</keyword>
<dbReference type="PANTHER" id="PTHR44757:SF2">
    <property type="entry name" value="BIOFILM ARCHITECTURE MAINTENANCE PROTEIN MBAA"/>
    <property type="match status" value="1"/>
</dbReference>
<dbReference type="SUPFAM" id="SSF141868">
    <property type="entry name" value="EAL domain-like"/>
    <property type="match status" value="1"/>
</dbReference>
<name>A0A516IU73_9SPHN</name>
<feature type="transmembrane region" description="Helical" evidence="1">
    <location>
        <begin position="98"/>
        <end position="119"/>
    </location>
</feature>
<evidence type="ECO:0000313" key="4">
    <source>
        <dbReference type="EMBL" id="QDP20431.1"/>
    </source>
</evidence>
<evidence type="ECO:0000259" key="2">
    <source>
        <dbReference type="PROSITE" id="PS50883"/>
    </source>
</evidence>
<evidence type="ECO:0000313" key="5">
    <source>
        <dbReference type="Proteomes" id="UP000321857"/>
    </source>
</evidence>
<feature type="transmembrane region" description="Helical" evidence="1">
    <location>
        <begin position="57"/>
        <end position="78"/>
    </location>
</feature>
<accession>A0A516IU73</accession>
<sequence length="656" mass="72000">MDSYLVRWLRISASAPFEREVLRNRFASLRQQVPWIFGILGANVIGVEGALRNSDYTGGTVAGAVFFTIIVARMAHWYRIRHKTLSVSEIQAHLKKSFILSSCVTLLFTAWCVSIFLQLPLPMSLVAPLFVGMFGIGACYGLINFPAAAHAVIYCTLAPFIVLLSISGGILEISIAFSFIAALAMMTRTIAAHDAAFVKLVRSNIDTERERSRALAAENEALLEKTRVAQIARTDALTGLLNRRGFLSQLDQIAPSAQTVGIAIFDLDGFKPINDTYGHLAGDALLKDVATRLCGLVGEASVFRLGGDEFAILRPNLSIDEIQALALEAIKEIDTPFTSDGRRMTVTACAGVAACPMPESSSEIMRMADLALYIAKGHGRGQVQCFTEDVRYQVERRTLIEQALREPNITEQIDVAYQPIFDLQRMEVASFEALARWRHSELGWISPAEFIPITEQISIIEPLSEALLAKACRDTLKWPNPVKLSFNLSPCQICSTDAADQIINVVKASGLDPSRIQIEVTETALLSDFDAARRCISKLRESNMQIALDDFGSGYASITYLREIRFDCVKMDGSLVRSLIHNPDSLPLISGVLALCQSIGVPCVAEHIETDLQLNALQSLGCRYGQGFLLSQPLQAREAQRFSGLFAVDGFEKIAV</sequence>
<dbReference type="Proteomes" id="UP000321857">
    <property type="component" value="Chromosome"/>
</dbReference>
<feature type="transmembrane region" description="Helical" evidence="1">
    <location>
        <begin position="33"/>
        <end position="51"/>
    </location>
</feature>
<dbReference type="CDD" id="cd01948">
    <property type="entry name" value="EAL"/>
    <property type="match status" value="1"/>
</dbReference>
<dbReference type="SMART" id="SM00052">
    <property type="entry name" value="EAL"/>
    <property type="match status" value="1"/>
</dbReference>
<evidence type="ECO:0000259" key="3">
    <source>
        <dbReference type="PROSITE" id="PS50887"/>
    </source>
</evidence>
<protein>
    <submittedName>
        <fullName evidence="4">EAL domain-containing protein</fullName>
    </submittedName>
</protein>
<keyword evidence="5" id="KW-1185">Reference proteome</keyword>
<proteinExistence type="predicted"/>
<dbReference type="InterPro" id="IPR029787">
    <property type="entry name" value="Nucleotide_cyclase"/>
</dbReference>
<dbReference type="SMART" id="SM00267">
    <property type="entry name" value="GGDEF"/>
    <property type="match status" value="1"/>
</dbReference>
<dbReference type="Pfam" id="PF00563">
    <property type="entry name" value="EAL"/>
    <property type="match status" value="1"/>
</dbReference>
<dbReference type="NCBIfam" id="TIGR00254">
    <property type="entry name" value="GGDEF"/>
    <property type="match status" value="1"/>
</dbReference>
<reference evidence="4 5" key="1">
    <citation type="submission" date="2019-07" db="EMBL/GenBank/DDBJ databases">
        <title>Sphingomonas AE3 Genome sequencing and assembly.</title>
        <authorList>
            <person name="Kim H."/>
        </authorList>
    </citation>
    <scope>NUCLEOTIDE SEQUENCE [LARGE SCALE GENOMIC DNA]</scope>
    <source>
        <strain evidence="4 5">AE3</strain>
    </source>
</reference>
<organism evidence="4 5">
    <name type="scientific">Sphingomonas xanthus</name>
    <dbReference type="NCBI Taxonomy" id="2594473"/>
    <lineage>
        <taxon>Bacteria</taxon>
        <taxon>Pseudomonadati</taxon>
        <taxon>Pseudomonadota</taxon>
        <taxon>Alphaproteobacteria</taxon>
        <taxon>Sphingomonadales</taxon>
        <taxon>Sphingomonadaceae</taxon>
        <taxon>Sphingomonas</taxon>
    </lineage>
</organism>
<dbReference type="AlphaFoldDB" id="A0A516IU73"/>
<dbReference type="OrthoDB" id="9814202at2"/>
<dbReference type="Gene3D" id="3.20.20.450">
    <property type="entry name" value="EAL domain"/>
    <property type="match status" value="1"/>
</dbReference>
<dbReference type="InterPro" id="IPR001633">
    <property type="entry name" value="EAL_dom"/>
</dbReference>
<feature type="transmembrane region" description="Helical" evidence="1">
    <location>
        <begin position="157"/>
        <end position="186"/>
    </location>
</feature>
<feature type="domain" description="GGDEF" evidence="3">
    <location>
        <begin position="258"/>
        <end position="388"/>
    </location>
</feature>
<dbReference type="PROSITE" id="PS50883">
    <property type="entry name" value="EAL"/>
    <property type="match status" value="1"/>
</dbReference>
<dbReference type="Gene3D" id="3.30.70.270">
    <property type="match status" value="1"/>
</dbReference>
<gene>
    <name evidence="4" type="ORF">FMM02_10985</name>
</gene>
<dbReference type="Pfam" id="PF00990">
    <property type="entry name" value="GGDEF"/>
    <property type="match status" value="1"/>
</dbReference>
<dbReference type="KEGG" id="sxa:FMM02_10985"/>
<dbReference type="CDD" id="cd01949">
    <property type="entry name" value="GGDEF"/>
    <property type="match status" value="1"/>
</dbReference>
<feature type="domain" description="EAL" evidence="2">
    <location>
        <begin position="397"/>
        <end position="647"/>
    </location>
</feature>
<dbReference type="InterPro" id="IPR000160">
    <property type="entry name" value="GGDEF_dom"/>
</dbReference>
<dbReference type="InterPro" id="IPR043128">
    <property type="entry name" value="Rev_trsase/Diguanyl_cyclase"/>
</dbReference>
<dbReference type="PROSITE" id="PS50887">
    <property type="entry name" value="GGDEF"/>
    <property type="match status" value="1"/>
</dbReference>
<dbReference type="InterPro" id="IPR035919">
    <property type="entry name" value="EAL_sf"/>
</dbReference>
<dbReference type="InterPro" id="IPR052155">
    <property type="entry name" value="Biofilm_reg_signaling"/>
</dbReference>
<evidence type="ECO:0000256" key="1">
    <source>
        <dbReference type="SAM" id="Phobius"/>
    </source>
</evidence>
<dbReference type="SUPFAM" id="SSF55073">
    <property type="entry name" value="Nucleotide cyclase"/>
    <property type="match status" value="1"/>
</dbReference>
<dbReference type="PANTHER" id="PTHR44757">
    <property type="entry name" value="DIGUANYLATE CYCLASE DGCP"/>
    <property type="match status" value="1"/>
</dbReference>
<feature type="transmembrane region" description="Helical" evidence="1">
    <location>
        <begin position="125"/>
        <end position="145"/>
    </location>
</feature>
<dbReference type="EMBL" id="CP041659">
    <property type="protein sequence ID" value="QDP20431.1"/>
    <property type="molecule type" value="Genomic_DNA"/>
</dbReference>